<evidence type="ECO:0000313" key="1">
    <source>
        <dbReference type="EMBL" id="KAK3704859.1"/>
    </source>
</evidence>
<evidence type="ECO:0000313" key="2">
    <source>
        <dbReference type="Proteomes" id="UP001281147"/>
    </source>
</evidence>
<keyword evidence="2" id="KW-1185">Reference proteome</keyword>
<name>A0ACC3MW10_9PEZI</name>
<accession>A0ACC3MW10</accession>
<gene>
    <name evidence="1" type="ORF">LTR37_013550</name>
</gene>
<dbReference type="EMBL" id="JAUTXU010000134">
    <property type="protein sequence ID" value="KAK3704859.1"/>
    <property type="molecule type" value="Genomic_DNA"/>
</dbReference>
<protein>
    <submittedName>
        <fullName evidence="1">Uncharacterized protein</fullName>
    </submittedName>
</protein>
<proteinExistence type="predicted"/>
<reference evidence="1" key="1">
    <citation type="submission" date="2023-07" db="EMBL/GenBank/DDBJ databases">
        <title>Black Yeasts Isolated from many extreme environments.</title>
        <authorList>
            <person name="Coleine C."/>
            <person name="Stajich J.E."/>
            <person name="Selbmann L."/>
        </authorList>
    </citation>
    <scope>NUCLEOTIDE SEQUENCE</scope>
    <source>
        <strain evidence="1">CCFEE 5714</strain>
    </source>
</reference>
<comment type="caution">
    <text evidence="1">The sequence shown here is derived from an EMBL/GenBank/DDBJ whole genome shotgun (WGS) entry which is preliminary data.</text>
</comment>
<organism evidence="1 2">
    <name type="scientific">Vermiconidia calcicola</name>
    <dbReference type="NCBI Taxonomy" id="1690605"/>
    <lineage>
        <taxon>Eukaryota</taxon>
        <taxon>Fungi</taxon>
        <taxon>Dikarya</taxon>
        <taxon>Ascomycota</taxon>
        <taxon>Pezizomycotina</taxon>
        <taxon>Dothideomycetes</taxon>
        <taxon>Dothideomycetidae</taxon>
        <taxon>Mycosphaerellales</taxon>
        <taxon>Extremaceae</taxon>
        <taxon>Vermiconidia</taxon>
    </lineage>
</organism>
<dbReference type="Proteomes" id="UP001281147">
    <property type="component" value="Unassembled WGS sequence"/>
</dbReference>
<sequence>MTGTAAGPGGMLPDAEKTLSPQTADDMRNKVQLQQPLPHSAKSSEKATDANLSEKSEDAADKEGKGSMGDYFRIFRYADRLDTLLYAIAVAGAVVAGATLPLMTLVFGASTSAFSDFGSGQSSPQQFRTEVNQLVLYFVYLFVGRFVVGYVATLCVCVAAARTTNALRKAFLESLLRQEVSHFDTEGNGSAATQVTTNGHRVNQGIAEKLYALFTGMSLFFSAYIVALSVQWKLALITMSIVPAMALIVGGSLAADAPIEARITRLYSRAATIAQDAIGSIKTIYAFGAQQKIVHWYDEYLQTAHKEGNKKSLIYGALFSSQTFLVTSGTALAFWQGFRMYQSGEIQDVGTVLTVILSVTLGATSVLAVLPHFQAITNAVSAASELFTIIDKPSMLDPLLSDGKQPTLCTGQIEIRNLRLAYPTRPTAPVLQDLNLSIPAGKTTALVGPSGCGKSTIVGLLERWYQPTFGQILLDGLDLAEFNTKWLRSNIRLVQQEPTLFRGTVFQNVAKGLVGEQLNLSEERQMDLVRDACVAADAHEFVEMLPEGYHTQLGERAGMLSGGQRQRISIARSIISDPRILLFDEATSALDPRAEKVVQNALNRVSANKTTLIIAHKLATVMAADNIAVMASGKVVEQGNHSELVERDGLYAAMVRAQDLGADAREQNFRAGLDEGPYGEDSDEKINRELSLQRTQSEIMPKVSENKSEQLTAGTVGYPLIKCVFIMLKEHPDLYGWYTLLAMAYLILGGTYPAQAILFSRLIKVFTLQGSEAKQQADFYALMLFILALANLVGYFCVGLATNATGQTLTHRYRREMIERIVNFDQDFFDRAENSSGALTAKLSSVPSAVQELMSANIGLILNVIVNVVASSTLGIVYGWKLGLTMVFAGLTVIVGSGYIRIRLDQKLEASTEQQFASSASLAAEAVSSIRTVSLLTLETAVLREYGETLDAIVAQVIRNLVSKKRTWLDNIPTLVPYSLSQSADFLVMALGFWYGARLIASGEYTMAQFFVIFIAILFGGQAAAQFFQYTTSITKAKGSANYILWLRTVKAGIRESEENRDRGPSGEDVAIEVENVEFRYKQRGSAKVLRDISLKIKPGTYAAFVGPSGCGKSTIISLLERFYDPTSGRIMMNGADVSQMSPTLYRRYISLVQQEPPLYLGSVRENIAIGLDYDPTEEEVHEACRQANVLEFVSSLPEGLNTPCGSRGLQFSGGQRQRIAVARALIRRPRLLLLDEATSALDTQSERVVQEALNEAASSRTTIAVAHRLSTIRHADVIFVIEDGRIAEMGTHEELQRLKGRYHAMCLAQSLDQAS</sequence>